<organism evidence="9 10">
    <name type="scientific">Frankia canadensis</name>
    <dbReference type="NCBI Taxonomy" id="1836972"/>
    <lineage>
        <taxon>Bacteria</taxon>
        <taxon>Bacillati</taxon>
        <taxon>Actinomycetota</taxon>
        <taxon>Actinomycetes</taxon>
        <taxon>Frankiales</taxon>
        <taxon>Frankiaceae</taxon>
        <taxon>Frankia</taxon>
    </lineage>
</organism>
<keyword evidence="1 5" id="KW-0597">Phosphoprotein</keyword>
<accession>A0A2I2KLM0</accession>
<dbReference type="InterPro" id="IPR058245">
    <property type="entry name" value="NreC/VraR/RcsB-like_REC"/>
</dbReference>
<dbReference type="CDD" id="cd06170">
    <property type="entry name" value="LuxR_C_like"/>
    <property type="match status" value="1"/>
</dbReference>
<evidence type="ECO:0000259" key="8">
    <source>
        <dbReference type="PROSITE" id="PS50110"/>
    </source>
</evidence>
<dbReference type="SUPFAM" id="SSF46894">
    <property type="entry name" value="C-terminal effector domain of the bipartite response regulators"/>
    <property type="match status" value="1"/>
</dbReference>
<dbReference type="Pfam" id="PF00072">
    <property type="entry name" value="Response_reg"/>
    <property type="match status" value="1"/>
</dbReference>
<dbReference type="SMART" id="SM00421">
    <property type="entry name" value="HTH_LUXR"/>
    <property type="match status" value="1"/>
</dbReference>
<protein>
    <submittedName>
        <fullName evidence="9">Uncharacterized transcriptional regulatory protein YxjL</fullName>
    </submittedName>
</protein>
<evidence type="ECO:0000256" key="1">
    <source>
        <dbReference type="ARBA" id="ARBA00022553"/>
    </source>
</evidence>
<dbReference type="Gene3D" id="1.10.10.10">
    <property type="entry name" value="Winged helix-like DNA-binding domain superfamily/Winged helix DNA-binding domain"/>
    <property type="match status" value="1"/>
</dbReference>
<dbReference type="PRINTS" id="PR00038">
    <property type="entry name" value="HTHLUXR"/>
</dbReference>
<dbReference type="GO" id="GO:0003677">
    <property type="term" value="F:DNA binding"/>
    <property type="evidence" value="ECO:0007669"/>
    <property type="project" value="UniProtKB-KW"/>
</dbReference>
<dbReference type="PROSITE" id="PS50043">
    <property type="entry name" value="HTH_LUXR_2"/>
    <property type="match status" value="1"/>
</dbReference>
<dbReference type="PROSITE" id="PS50110">
    <property type="entry name" value="RESPONSE_REGULATORY"/>
    <property type="match status" value="1"/>
</dbReference>
<dbReference type="PANTHER" id="PTHR43214:SF24">
    <property type="entry name" value="TRANSCRIPTIONAL REGULATORY PROTEIN NARL-RELATED"/>
    <property type="match status" value="1"/>
</dbReference>
<keyword evidence="3" id="KW-0238">DNA-binding</keyword>
<dbReference type="EMBL" id="FZMO01000053">
    <property type="protein sequence ID" value="SNQ46564.1"/>
    <property type="molecule type" value="Genomic_DNA"/>
</dbReference>
<dbReference type="InterPro" id="IPR036388">
    <property type="entry name" value="WH-like_DNA-bd_sf"/>
</dbReference>
<feature type="region of interest" description="Disordered" evidence="6">
    <location>
        <begin position="172"/>
        <end position="226"/>
    </location>
</feature>
<reference evidence="9 10" key="1">
    <citation type="submission" date="2017-06" db="EMBL/GenBank/DDBJ databases">
        <authorList>
            <person name="Kim H.J."/>
            <person name="Triplett B.A."/>
        </authorList>
    </citation>
    <scope>NUCLEOTIDE SEQUENCE [LARGE SCALE GENOMIC DNA]</scope>
    <source>
        <strain evidence="9">FRACA_ARgP5</strain>
    </source>
</reference>
<evidence type="ECO:0000256" key="2">
    <source>
        <dbReference type="ARBA" id="ARBA00023015"/>
    </source>
</evidence>
<dbReference type="SUPFAM" id="SSF52172">
    <property type="entry name" value="CheY-like"/>
    <property type="match status" value="1"/>
</dbReference>
<keyword evidence="10" id="KW-1185">Reference proteome</keyword>
<feature type="domain" description="HTH luxR-type" evidence="7">
    <location>
        <begin position="218"/>
        <end position="283"/>
    </location>
</feature>
<dbReference type="InterPro" id="IPR001789">
    <property type="entry name" value="Sig_transdc_resp-reg_receiver"/>
</dbReference>
<evidence type="ECO:0000256" key="3">
    <source>
        <dbReference type="ARBA" id="ARBA00023125"/>
    </source>
</evidence>
<evidence type="ECO:0000256" key="6">
    <source>
        <dbReference type="SAM" id="MobiDB-lite"/>
    </source>
</evidence>
<feature type="modified residue" description="4-aspartylphosphate" evidence="5">
    <location>
        <position position="81"/>
    </location>
</feature>
<dbReference type="Gene3D" id="3.40.50.2300">
    <property type="match status" value="1"/>
</dbReference>
<evidence type="ECO:0000256" key="4">
    <source>
        <dbReference type="ARBA" id="ARBA00023163"/>
    </source>
</evidence>
<dbReference type="GO" id="GO:0006355">
    <property type="term" value="P:regulation of DNA-templated transcription"/>
    <property type="evidence" value="ECO:0007669"/>
    <property type="project" value="InterPro"/>
</dbReference>
<gene>
    <name evidence="9" type="primary">yxjL</name>
    <name evidence="9" type="ORF">FRACA_1460001</name>
</gene>
<dbReference type="AlphaFoldDB" id="A0A2I2KLM0"/>
<evidence type="ECO:0000256" key="5">
    <source>
        <dbReference type="PROSITE-ProRule" id="PRU00169"/>
    </source>
</evidence>
<dbReference type="InterPro" id="IPR039420">
    <property type="entry name" value="WalR-like"/>
</dbReference>
<dbReference type="InterPro" id="IPR000792">
    <property type="entry name" value="Tscrpt_reg_LuxR_C"/>
</dbReference>
<evidence type="ECO:0000313" key="9">
    <source>
        <dbReference type="EMBL" id="SNQ46564.1"/>
    </source>
</evidence>
<sequence>MAGQHPDQRWWEGARVTSTGSPSAAPPATTVLLVDDQPLLRMGFRMVLDSQADITVVGEAGDGTEAVALTAALRPDVVLMDVRMPGMNGIEATGRIVAAGSASRVLILTTFDLDEYAFAGLRAGASGFLLKDVPPADLLSAIRAVATGDAVVAPSITRRLLDAFAHRLPDAAAPAGSTGSGTGGSGMPATGTEVTATSGTGITGPGSSPEDQPAGRSRDRRLDRLTERERDVLDEVAAGYSNAEIAARLVLSEATVKTHVGRILAKLELRDRVQAVVFAYETGVVHPSANPPRPD</sequence>
<dbReference type="OrthoDB" id="9808843at2"/>
<dbReference type="InterPro" id="IPR011006">
    <property type="entry name" value="CheY-like_superfamily"/>
</dbReference>
<dbReference type="PANTHER" id="PTHR43214">
    <property type="entry name" value="TWO-COMPONENT RESPONSE REGULATOR"/>
    <property type="match status" value="1"/>
</dbReference>
<dbReference type="CDD" id="cd17535">
    <property type="entry name" value="REC_NarL-like"/>
    <property type="match status" value="1"/>
</dbReference>
<feature type="compositionally biased region" description="Basic and acidic residues" evidence="6">
    <location>
        <begin position="216"/>
        <end position="226"/>
    </location>
</feature>
<dbReference type="GO" id="GO:0000160">
    <property type="term" value="P:phosphorelay signal transduction system"/>
    <property type="evidence" value="ECO:0007669"/>
    <property type="project" value="InterPro"/>
</dbReference>
<dbReference type="InterPro" id="IPR016032">
    <property type="entry name" value="Sig_transdc_resp-reg_C-effctor"/>
</dbReference>
<feature type="domain" description="Response regulatory" evidence="8">
    <location>
        <begin position="30"/>
        <end position="146"/>
    </location>
</feature>
<dbReference type="SMART" id="SM00448">
    <property type="entry name" value="REC"/>
    <property type="match status" value="1"/>
</dbReference>
<dbReference type="Pfam" id="PF00196">
    <property type="entry name" value="GerE"/>
    <property type="match status" value="1"/>
</dbReference>
<keyword evidence="2" id="KW-0805">Transcription regulation</keyword>
<proteinExistence type="predicted"/>
<dbReference type="Proteomes" id="UP000234331">
    <property type="component" value="Unassembled WGS sequence"/>
</dbReference>
<evidence type="ECO:0000313" key="10">
    <source>
        <dbReference type="Proteomes" id="UP000234331"/>
    </source>
</evidence>
<feature type="compositionally biased region" description="Low complexity" evidence="6">
    <location>
        <begin position="187"/>
        <end position="208"/>
    </location>
</feature>
<name>A0A2I2KLM0_9ACTN</name>
<feature type="region of interest" description="Disordered" evidence="6">
    <location>
        <begin position="1"/>
        <end position="28"/>
    </location>
</feature>
<dbReference type="PROSITE" id="PS00622">
    <property type="entry name" value="HTH_LUXR_1"/>
    <property type="match status" value="1"/>
</dbReference>
<keyword evidence="4" id="KW-0804">Transcription</keyword>
<evidence type="ECO:0000259" key="7">
    <source>
        <dbReference type="PROSITE" id="PS50043"/>
    </source>
</evidence>
<feature type="compositionally biased region" description="Basic and acidic residues" evidence="6">
    <location>
        <begin position="1"/>
        <end position="12"/>
    </location>
</feature>